<organism evidence="1 2">
    <name type="scientific">Actinoplanes aureus</name>
    <dbReference type="NCBI Taxonomy" id="2792083"/>
    <lineage>
        <taxon>Bacteria</taxon>
        <taxon>Bacillati</taxon>
        <taxon>Actinomycetota</taxon>
        <taxon>Actinomycetes</taxon>
        <taxon>Micromonosporales</taxon>
        <taxon>Micromonosporaceae</taxon>
        <taxon>Actinoplanes</taxon>
    </lineage>
</organism>
<name>A0A931CGX0_9ACTN</name>
<proteinExistence type="predicted"/>
<dbReference type="Proteomes" id="UP000598146">
    <property type="component" value="Unassembled WGS sequence"/>
</dbReference>
<reference evidence="1" key="1">
    <citation type="submission" date="2020-11" db="EMBL/GenBank/DDBJ databases">
        <title>Isolation and identification of active actinomycetes.</title>
        <authorList>
            <person name="Sun X."/>
        </authorList>
    </citation>
    <scope>NUCLEOTIDE SEQUENCE</scope>
    <source>
        <strain evidence="1">NEAU-A11</strain>
    </source>
</reference>
<sequence length="83" mass="8769">MLNAEPPAEVVVDQVVVDGLGEAVGPRFGHGIRTPLELKVPWFEHRFPYASTLAGVHIASTGHQTGPGLRGGWPTWAAAWSGG</sequence>
<accession>A0A931CGX0</accession>
<dbReference type="RefSeq" id="WP_196418766.1">
    <property type="nucleotide sequence ID" value="NZ_JADQTO010000024.1"/>
</dbReference>
<gene>
    <name evidence="1" type="ORF">I4J89_36640</name>
</gene>
<keyword evidence="2" id="KW-1185">Reference proteome</keyword>
<protein>
    <submittedName>
        <fullName evidence="1">Uncharacterized protein</fullName>
    </submittedName>
</protein>
<dbReference type="AlphaFoldDB" id="A0A931CGX0"/>
<dbReference type="EMBL" id="JADQTO010000024">
    <property type="protein sequence ID" value="MBG0566991.1"/>
    <property type="molecule type" value="Genomic_DNA"/>
</dbReference>
<evidence type="ECO:0000313" key="2">
    <source>
        <dbReference type="Proteomes" id="UP000598146"/>
    </source>
</evidence>
<evidence type="ECO:0000313" key="1">
    <source>
        <dbReference type="EMBL" id="MBG0566991.1"/>
    </source>
</evidence>
<comment type="caution">
    <text evidence="1">The sequence shown here is derived from an EMBL/GenBank/DDBJ whole genome shotgun (WGS) entry which is preliminary data.</text>
</comment>